<evidence type="ECO:0000256" key="6">
    <source>
        <dbReference type="ARBA" id="ARBA00023015"/>
    </source>
</evidence>
<evidence type="ECO:0000313" key="14">
    <source>
        <dbReference type="EMBL" id="RCH41615.1"/>
    </source>
</evidence>
<dbReference type="Gene3D" id="1.10.10.60">
    <property type="entry name" value="Homeodomain-like"/>
    <property type="match status" value="2"/>
</dbReference>
<dbReference type="InterPro" id="IPR009057">
    <property type="entry name" value="Homeodomain-like_sf"/>
</dbReference>
<dbReference type="AlphaFoldDB" id="A0A367FTD8"/>
<dbReference type="SUPFAM" id="SSF46689">
    <property type="entry name" value="Homeodomain-like"/>
    <property type="match status" value="2"/>
</dbReference>
<feature type="modified residue" description="4-aspartylphosphate" evidence="10">
    <location>
        <position position="54"/>
    </location>
</feature>
<protein>
    <recommendedName>
        <fullName evidence="2">Stage 0 sporulation protein A homolog</fullName>
    </recommendedName>
</protein>
<comment type="subcellular location">
    <subcellularLocation>
        <location evidence="1">Cytoplasm</location>
    </subcellularLocation>
</comment>
<evidence type="ECO:0000313" key="15">
    <source>
        <dbReference type="Proteomes" id="UP000253208"/>
    </source>
</evidence>
<accession>A0A367FTD8</accession>
<dbReference type="GO" id="GO:0003700">
    <property type="term" value="F:DNA-binding transcription factor activity"/>
    <property type="evidence" value="ECO:0007669"/>
    <property type="project" value="InterPro"/>
</dbReference>
<feature type="domain" description="Response regulatory" evidence="13">
    <location>
        <begin position="3"/>
        <end position="119"/>
    </location>
</feature>
<evidence type="ECO:0000256" key="7">
    <source>
        <dbReference type="ARBA" id="ARBA00023125"/>
    </source>
</evidence>
<dbReference type="PROSITE" id="PS00041">
    <property type="entry name" value="HTH_ARAC_FAMILY_1"/>
    <property type="match status" value="1"/>
</dbReference>
<dbReference type="PROSITE" id="PS01124">
    <property type="entry name" value="HTH_ARAC_FAMILY_2"/>
    <property type="match status" value="1"/>
</dbReference>
<evidence type="ECO:0000259" key="13">
    <source>
        <dbReference type="PROSITE" id="PS50110"/>
    </source>
</evidence>
<evidence type="ECO:0000256" key="1">
    <source>
        <dbReference type="ARBA" id="ARBA00004496"/>
    </source>
</evidence>
<evidence type="ECO:0000256" key="4">
    <source>
        <dbReference type="ARBA" id="ARBA00022553"/>
    </source>
</evidence>
<feature type="domain" description="HTH araC/xylS-type" evidence="12">
    <location>
        <begin position="403"/>
        <end position="501"/>
    </location>
</feature>
<dbReference type="InterPro" id="IPR020449">
    <property type="entry name" value="Tscrpt_reg_AraC-type_HTH"/>
</dbReference>
<name>A0A367FTD8_9FIRM</name>
<organism evidence="14 15">
    <name type="scientific">Blautia obeum</name>
    <dbReference type="NCBI Taxonomy" id="40520"/>
    <lineage>
        <taxon>Bacteria</taxon>
        <taxon>Bacillati</taxon>
        <taxon>Bacillota</taxon>
        <taxon>Clostridia</taxon>
        <taxon>Lachnospirales</taxon>
        <taxon>Lachnospiraceae</taxon>
        <taxon>Blautia</taxon>
    </lineage>
</organism>
<keyword evidence="3" id="KW-0963">Cytoplasm</keyword>
<feature type="region of interest" description="Disordered" evidence="11">
    <location>
        <begin position="492"/>
        <end position="512"/>
    </location>
</feature>
<evidence type="ECO:0000256" key="8">
    <source>
        <dbReference type="ARBA" id="ARBA00023163"/>
    </source>
</evidence>
<dbReference type="SUPFAM" id="SSF52172">
    <property type="entry name" value="CheY-like"/>
    <property type="match status" value="1"/>
</dbReference>
<dbReference type="InterPro" id="IPR001789">
    <property type="entry name" value="Sig_transdc_resp-reg_receiver"/>
</dbReference>
<dbReference type="InterPro" id="IPR051552">
    <property type="entry name" value="HptR"/>
</dbReference>
<evidence type="ECO:0000256" key="2">
    <source>
        <dbReference type="ARBA" id="ARBA00018672"/>
    </source>
</evidence>
<dbReference type="Pfam" id="PF00072">
    <property type="entry name" value="Response_reg"/>
    <property type="match status" value="1"/>
</dbReference>
<evidence type="ECO:0000256" key="5">
    <source>
        <dbReference type="ARBA" id="ARBA00023012"/>
    </source>
</evidence>
<dbReference type="InterPro" id="IPR018062">
    <property type="entry name" value="HTH_AraC-typ_CS"/>
</dbReference>
<dbReference type="GO" id="GO:0005737">
    <property type="term" value="C:cytoplasm"/>
    <property type="evidence" value="ECO:0007669"/>
    <property type="project" value="UniProtKB-SubCell"/>
</dbReference>
<comment type="caution">
    <text evidence="14">The sequence shown here is derived from an EMBL/GenBank/DDBJ whole genome shotgun (WGS) entry which is preliminary data.</text>
</comment>
<gene>
    <name evidence="14" type="ORF">C4886_17365</name>
</gene>
<dbReference type="PANTHER" id="PTHR42713:SF3">
    <property type="entry name" value="TRANSCRIPTIONAL REGULATORY PROTEIN HPTR"/>
    <property type="match status" value="1"/>
</dbReference>
<dbReference type="EMBL" id="PSQG01000042">
    <property type="protein sequence ID" value="RCH41615.1"/>
    <property type="molecule type" value="Genomic_DNA"/>
</dbReference>
<keyword evidence="8" id="KW-0804">Transcription</keyword>
<proteinExistence type="predicted"/>
<keyword evidence="4 10" id="KW-0597">Phosphoprotein</keyword>
<evidence type="ECO:0000259" key="12">
    <source>
        <dbReference type="PROSITE" id="PS01124"/>
    </source>
</evidence>
<dbReference type="PANTHER" id="PTHR42713">
    <property type="entry name" value="HISTIDINE KINASE-RELATED"/>
    <property type="match status" value="1"/>
</dbReference>
<dbReference type="CDD" id="cd17536">
    <property type="entry name" value="REC_YesN-like"/>
    <property type="match status" value="1"/>
</dbReference>
<evidence type="ECO:0000256" key="9">
    <source>
        <dbReference type="ARBA" id="ARBA00024867"/>
    </source>
</evidence>
<dbReference type="InterPro" id="IPR018060">
    <property type="entry name" value="HTH_AraC"/>
</dbReference>
<evidence type="ECO:0000256" key="3">
    <source>
        <dbReference type="ARBA" id="ARBA00022490"/>
    </source>
</evidence>
<dbReference type="GO" id="GO:0000160">
    <property type="term" value="P:phosphorelay signal transduction system"/>
    <property type="evidence" value="ECO:0007669"/>
    <property type="project" value="UniProtKB-KW"/>
</dbReference>
<dbReference type="PRINTS" id="PR00032">
    <property type="entry name" value="HTHARAC"/>
</dbReference>
<evidence type="ECO:0000256" key="11">
    <source>
        <dbReference type="SAM" id="MobiDB-lite"/>
    </source>
</evidence>
<keyword evidence="7 14" id="KW-0238">DNA-binding</keyword>
<dbReference type="Gene3D" id="3.40.50.2300">
    <property type="match status" value="1"/>
</dbReference>
<dbReference type="InterPro" id="IPR011006">
    <property type="entry name" value="CheY-like_superfamily"/>
</dbReference>
<dbReference type="SMART" id="SM00448">
    <property type="entry name" value="REC"/>
    <property type="match status" value="1"/>
</dbReference>
<keyword evidence="6" id="KW-0805">Transcription regulation</keyword>
<dbReference type="Pfam" id="PF12833">
    <property type="entry name" value="HTH_18"/>
    <property type="match status" value="1"/>
</dbReference>
<dbReference type="Proteomes" id="UP000253208">
    <property type="component" value="Unassembled WGS sequence"/>
</dbReference>
<comment type="function">
    <text evidence="9">May play the central regulatory role in sporulation. It may be an element of the effector pathway responsible for the activation of sporulation genes in response to nutritional stress. Spo0A may act in concert with spo0H (a sigma factor) to control the expression of some genes that are critical to the sporulation process.</text>
</comment>
<dbReference type="GO" id="GO:0043565">
    <property type="term" value="F:sequence-specific DNA binding"/>
    <property type="evidence" value="ECO:0007669"/>
    <property type="project" value="InterPro"/>
</dbReference>
<evidence type="ECO:0000256" key="10">
    <source>
        <dbReference type="PROSITE-ProRule" id="PRU00169"/>
    </source>
</evidence>
<keyword evidence="5" id="KW-0902">Two-component regulatory system</keyword>
<dbReference type="RefSeq" id="WP_059085412.1">
    <property type="nucleotide sequence ID" value="NZ_PSQG01000042.1"/>
</dbReference>
<dbReference type="SMART" id="SM00342">
    <property type="entry name" value="HTH_ARAC"/>
    <property type="match status" value="1"/>
</dbReference>
<dbReference type="PROSITE" id="PS50110">
    <property type="entry name" value="RESPONSE_REGULATORY"/>
    <property type="match status" value="1"/>
</dbReference>
<reference evidence="14 15" key="1">
    <citation type="submission" date="2018-02" db="EMBL/GenBank/DDBJ databases">
        <title>Complete genome sequencing of Faecalibacterium prausnitzii strains isolated from the human gut.</title>
        <authorList>
            <person name="Fitzgerald B.C."/>
            <person name="Shkoporov A.N."/>
            <person name="Ross P.R."/>
            <person name="Hill C."/>
        </authorList>
    </citation>
    <scope>NUCLEOTIDE SEQUENCE [LARGE SCALE GENOMIC DNA]</scope>
    <source>
        <strain evidence="14 15">APC942/31-1</strain>
    </source>
</reference>
<sequence>MYRVLVVDDEKLERDGIRFLLSMEEGEWEIYEAANGKLALNELRKHPVDLMLTDIKMPHMDGLELSKKAREEYPDLEIIIFSGYGDFAFAQEAIRYGVTDYVLKPVDPDRFHDTIQKIQKEIASRKNKEQQSIKEKSFLQQYFLLGYIYSGDQERLKEAEGIVDFSVWEQWHCAILIESDEAFFDSASDEVPLEIREELRRSFFYLNLNGRQSLLLFKDVYCDYVLVAKNVYNLLKRLHPVRFHLAVSRRFDGYQELPEIMEQLEQQMEEKFYHPDIHVYTSEEDEEKNTGEEEQDSRLMEKISEDISRKDVKQLWSHFRSLASKYQSNTQFSAMYVKFVFSNVIRELFQENRFAGEHRLDLEVDHLYGCSTIQEIIEVTEKNIRQYEEFLDRSMSESRDEVAAVKNYIYNHYAEDLNLETLAEKVYLSSGYLSFIFKKETGMNLNRFIRVFRMEKAKELLRTTNMKVAMVSEQVGFANSSYFCRSFREYYGSSPESYRKGNNEDEESSEEV</sequence>